<reference evidence="3 4" key="1">
    <citation type="journal article" date="2024" name="IMA Fungus">
        <title>IMA Genome - F19 : A genome assembly and annotation guide to empower mycologists, including annotated draft genome sequences of Ceratocystis pirilliformis, Diaporthe australafricana, Fusarium ophioides, Paecilomyces lecythidis, and Sporothrix stenoceras.</title>
        <authorList>
            <person name="Aylward J."/>
            <person name="Wilson A.M."/>
            <person name="Visagie C.M."/>
            <person name="Spraker J."/>
            <person name="Barnes I."/>
            <person name="Buitendag C."/>
            <person name="Ceriani C."/>
            <person name="Del Mar Angel L."/>
            <person name="du Plessis D."/>
            <person name="Fuchs T."/>
            <person name="Gasser K."/>
            <person name="Kramer D."/>
            <person name="Li W."/>
            <person name="Munsamy K."/>
            <person name="Piso A."/>
            <person name="Price J.L."/>
            <person name="Sonnekus B."/>
            <person name="Thomas C."/>
            <person name="van der Nest A."/>
            <person name="van Dijk A."/>
            <person name="van Heerden A."/>
            <person name="van Vuuren N."/>
            <person name="Yilmaz N."/>
            <person name="Duong T.A."/>
            <person name="van der Merwe N.A."/>
            <person name="Wingfield M.J."/>
            <person name="Wingfield B.D."/>
        </authorList>
    </citation>
    <scope>NUCLEOTIDE SEQUENCE [LARGE SCALE GENOMIC DNA]</scope>
    <source>
        <strain evidence="3 4">CMW 18300</strain>
    </source>
</reference>
<evidence type="ECO:0000259" key="2">
    <source>
        <dbReference type="Pfam" id="PF12697"/>
    </source>
</evidence>
<keyword evidence="4" id="KW-1185">Reference proteome</keyword>
<dbReference type="InterPro" id="IPR000073">
    <property type="entry name" value="AB_hydrolase_1"/>
</dbReference>
<feature type="domain" description="AB hydrolase-1" evidence="2">
    <location>
        <begin position="31"/>
        <end position="257"/>
    </location>
</feature>
<dbReference type="InterPro" id="IPR029058">
    <property type="entry name" value="AB_hydrolase_fold"/>
</dbReference>
<dbReference type="Pfam" id="PF12697">
    <property type="entry name" value="Abhydrolase_6"/>
    <property type="match status" value="1"/>
</dbReference>
<dbReference type="Proteomes" id="UP001583177">
    <property type="component" value="Unassembled WGS sequence"/>
</dbReference>
<evidence type="ECO:0000313" key="3">
    <source>
        <dbReference type="EMBL" id="KAL1871953.1"/>
    </source>
</evidence>
<sequence length="279" mass="31396">MAPKQRLMALANGISLEVTDASVREPPVGIIVLLHGFPQTAYQFRHVIGPFTDAGQPQASPSPSWEKTSSNSWTPSKSGQRSHLVGHDFGGMIAWYIATRHPDRLETVNWGECTLLGTVKRRKRFINPDAPEALIAGREEIFLSYFFDKYAFNPSAIAPKDLDHYVKVYSKPGAIRCALELRRAFSADYGENHEWLSNHPKCRVPTIGMFGEKSIVCSHEQAVVMFAMVHEEMTYELVTVPDAGHYLAEENPEAFVDMTLAHIRRHQPHINGFHVEVED</sequence>
<dbReference type="SUPFAM" id="SSF53474">
    <property type="entry name" value="alpha/beta-Hydrolases"/>
    <property type="match status" value="1"/>
</dbReference>
<feature type="compositionally biased region" description="Polar residues" evidence="1">
    <location>
        <begin position="55"/>
        <end position="81"/>
    </location>
</feature>
<comment type="caution">
    <text evidence="3">The sequence shown here is derived from an EMBL/GenBank/DDBJ whole genome shotgun (WGS) entry which is preliminary data.</text>
</comment>
<dbReference type="PANTHER" id="PTHR43329">
    <property type="entry name" value="EPOXIDE HYDROLASE"/>
    <property type="match status" value="1"/>
</dbReference>
<gene>
    <name evidence="3" type="ORF">Daus18300_004590</name>
</gene>
<name>A0ABR3X7N7_9PEZI</name>
<proteinExistence type="predicted"/>
<organism evidence="3 4">
    <name type="scientific">Diaporthe australafricana</name>
    <dbReference type="NCBI Taxonomy" id="127596"/>
    <lineage>
        <taxon>Eukaryota</taxon>
        <taxon>Fungi</taxon>
        <taxon>Dikarya</taxon>
        <taxon>Ascomycota</taxon>
        <taxon>Pezizomycotina</taxon>
        <taxon>Sordariomycetes</taxon>
        <taxon>Sordariomycetidae</taxon>
        <taxon>Diaporthales</taxon>
        <taxon>Diaporthaceae</taxon>
        <taxon>Diaporthe</taxon>
    </lineage>
</organism>
<accession>A0ABR3X7N7</accession>
<protein>
    <recommendedName>
        <fullName evidence="2">AB hydrolase-1 domain-containing protein</fullName>
    </recommendedName>
</protein>
<dbReference type="Gene3D" id="3.40.50.1820">
    <property type="entry name" value="alpha/beta hydrolase"/>
    <property type="match status" value="2"/>
</dbReference>
<dbReference type="EMBL" id="JAWRVE010000031">
    <property type="protein sequence ID" value="KAL1871953.1"/>
    <property type="molecule type" value="Genomic_DNA"/>
</dbReference>
<evidence type="ECO:0000313" key="4">
    <source>
        <dbReference type="Proteomes" id="UP001583177"/>
    </source>
</evidence>
<feature type="region of interest" description="Disordered" evidence="1">
    <location>
        <begin position="53"/>
        <end position="82"/>
    </location>
</feature>
<evidence type="ECO:0000256" key="1">
    <source>
        <dbReference type="SAM" id="MobiDB-lite"/>
    </source>
</evidence>